<organism evidence="1 2">
    <name type="scientific">Inconstantimicrobium mannanitabidum</name>
    <dbReference type="NCBI Taxonomy" id="1604901"/>
    <lineage>
        <taxon>Bacteria</taxon>
        <taxon>Bacillati</taxon>
        <taxon>Bacillota</taxon>
        <taxon>Clostridia</taxon>
        <taxon>Eubacteriales</taxon>
        <taxon>Clostridiaceae</taxon>
        <taxon>Inconstantimicrobium</taxon>
    </lineage>
</organism>
<sequence length="430" mass="51543">MFPDFIKHYDLIRSILRDIFLYGCFSRSDLESKNHGSSRKVSYEMRRIRQYIAKDFVKVDKDGKNKLLNLSYDSISNTKNFLIDTYLSKSFTQTDVILYYYILLILNYFDEPMTFSEIENELVNRGLINYDNISSKTIERKLSEMANSMEIVSFQKIGRVKEYYISEDILKELDAEELEKLYYVVHLFKNIVFPNISGYYFYDTLKDYMEFERHIKVADNDCFQYKNLHFHPVIDEELLLRIMNAIEGRYEIILKAKSKTIRVKHHNDEIIKPFKLRYDIECGRFYLIGFNNSGRCISIRIDRRDEVEILKTKFNYEEYEDKYRFSMKNSFSSVPHNNNDPYEIVKFKVNINSQQEYYIVEKIKGELLECIIQKISDTEYLITKEVNSPIEMIPWIRKYAGYLKVIAPSWLSKRIKNDWEDMLRSYGVIS</sequence>
<evidence type="ECO:0000313" key="2">
    <source>
        <dbReference type="Proteomes" id="UP001058074"/>
    </source>
</evidence>
<accession>A0ACB5R9U4</accession>
<dbReference type="Proteomes" id="UP001058074">
    <property type="component" value="Unassembled WGS sequence"/>
</dbReference>
<dbReference type="EMBL" id="BROD01000001">
    <property type="protein sequence ID" value="GKX65958.1"/>
    <property type="molecule type" value="Genomic_DNA"/>
</dbReference>
<gene>
    <name evidence="1" type="ORF">rsdtw13_12160</name>
</gene>
<reference evidence="1" key="1">
    <citation type="journal article" date="2025" name="Int. J. Syst. Evol. Microbiol.">
        <title>Inconstantimicrobium mannanitabidum sp. nov., a novel member of the family Clostridiaceae isolated from anoxic soil under the treatment of reductive soil disinfestation.</title>
        <authorList>
            <person name="Ueki A."/>
            <person name="Tonouchi A."/>
            <person name="Honma S."/>
            <person name="Kaku N."/>
            <person name="Ueki K."/>
        </authorList>
    </citation>
    <scope>NUCLEOTIDE SEQUENCE</scope>
    <source>
        <strain evidence="1">TW13</strain>
    </source>
</reference>
<comment type="caution">
    <text evidence="1">The sequence shown here is derived from an EMBL/GenBank/DDBJ whole genome shotgun (WGS) entry which is preliminary data.</text>
</comment>
<proteinExistence type="predicted"/>
<protein>
    <submittedName>
        <fullName evidence="1">Uncharacterized protein</fullName>
    </submittedName>
</protein>
<name>A0ACB5R9U4_9CLOT</name>
<keyword evidence="2" id="KW-1185">Reference proteome</keyword>
<evidence type="ECO:0000313" key="1">
    <source>
        <dbReference type="EMBL" id="GKX65958.1"/>
    </source>
</evidence>